<evidence type="ECO:0000256" key="2">
    <source>
        <dbReference type="ARBA" id="ARBA00008936"/>
    </source>
</evidence>
<dbReference type="InterPro" id="IPR027417">
    <property type="entry name" value="P-loop_NTPase"/>
</dbReference>
<name>A0A0G1TNI6_9BACT</name>
<reference evidence="13 14" key="1">
    <citation type="journal article" date="2015" name="Nature">
        <title>rRNA introns, odd ribosomes, and small enigmatic genomes across a large radiation of phyla.</title>
        <authorList>
            <person name="Brown C.T."/>
            <person name="Hug L.A."/>
            <person name="Thomas B.C."/>
            <person name="Sharon I."/>
            <person name="Castelle C.J."/>
            <person name="Singh A."/>
            <person name="Wilkins M.J."/>
            <person name="Williams K.H."/>
            <person name="Banfield J.F."/>
        </authorList>
    </citation>
    <scope>NUCLEOTIDE SEQUENCE [LARGE SCALE GENOMIC DNA]</scope>
</reference>
<dbReference type="SUPFAM" id="SSF47917">
    <property type="entry name" value="C-terminal domain of alpha and beta subunits of F1 ATP synthase"/>
    <property type="match status" value="1"/>
</dbReference>
<gene>
    <name evidence="13" type="ORF">UX78_C0017G0006</name>
</gene>
<keyword evidence="10" id="KW-0066">ATP synthesis</keyword>
<dbReference type="Proteomes" id="UP000034607">
    <property type="component" value="Unassembled WGS sequence"/>
</dbReference>
<dbReference type="EMBL" id="LCNM01000017">
    <property type="protein sequence ID" value="KKU55703.1"/>
    <property type="molecule type" value="Genomic_DNA"/>
</dbReference>
<keyword evidence="4" id="KW-0547">Nucleotide-binding</keyword>
<keyword evidence="9" id="KW-0139">CF(1)</keyword>
<evidence type="ECO:0000256" key="4">
    <source>
        <dbReference type="ARBA" id="ARBA00022741"/>
    </source>
</evidence>
<protein>
    <submittedName>
        <fullName evidence="13">ATP synthase subunit beta</fullName>
    </submittedName>
</protein>
<comment type="caution">
    <text evidence="13">The sequence shown here is derived from an EMBL/GenBank/DDBJ whole genome shotgun (WGS) entry which is preliminary data.</text>
</comment>
<dbReference type="PANTHER" id="PTHR15184">
    <property type="entry name" value="ATP SYNTHASE"/>
    <property type="match status" value="1"/>
</dbReference>
<dbReference type="Pfam" id="PF22919">
    <property type="entry name" value="ATP-synt_VA_C"/>
    <property type="match status" value="1"/>
</dbReference>
<dbReference type="InterPro" id="IPR024034">
    <property type="entry name" value="ATPase_F1/V1_b/a_C"/>
</dbReference>
<dbReference type="InterPro" id="IPR036121">
    <property type="entry name" value="ATPase_F1/V1/A1_a/bsu_N_sf"/>
</dbReference>
<dbReference type="PATRIC" id="fig|1618357.3.peg.785"/>
<keyword evidence="5" id="KW-0067">ATP-binding</keyword>
<dbReference type="InterPro" id="IPR000194">
    <property type="entry name" value="ATPase_F1/V1/A1_a/bsu_nucl-bd"/>
</dbReference>
<dbReference type="AlphaFoldDB" id="A0A0G1TNI6"/>
<evidence type="ECO:0000259" key="11">
    <source>
        <dbReference type="Pfam" id="PF00006"/>
    </source>
</evidence>
<keyword evidence="7" id="KW-0406">Ion transport</keyword>
<dbReference type="InterPro" id="IPR050053">
    <property type="entry name" value="ATPase_alpha/beta_chains"/>
</dbReference>
<evidence type="ECO:0000259" key="12">
    <source>
        <dbReference type="Pfam" id="PF22919"/>
    </source>
</evidence>
<comment type="subcellular location">
    <subcellularLocation>
        <location evidence="1">Membrane</location>
    </subcellularLocation>
</comment>
<evidence type="ECO:0000256" key="7">
    <source>
        <dbReference type="ARBA" id="ARBA00023065"/>
    </source>
</evidence>
<feature type="domain" description="ATPase F1/V1/A1 complex alpha/beta subunit nucleotide-binding" evidence="11">
    <location>
        <begin position="131"/>
        <end position="345"/>
    </location>
</feature>
<dbReference type="SUPFAM" id="SSF52540">
    <property type="entry name" value="P-loop containing nucleoside triphosphate hydrolases"/>
    <property type="match status" value="1"/>
</dbReference>
<dbReference type="GO" id="GO:0045259">
    <property type="term" value="C:proton-transporting ATP synthase complex"/>
    <property type="evidence" value="ECO:0007669"/>
    <property type="project" value="UniProtKB-KW"/>
</dbReference>
<evidence type="ECO:0000256" key="9">
    <source>
        <dbReference type="ARBA" id="ARBA00023196"/>
    </source>
</evidence>
<keyword evidence="8" id="KW-0472">Membrane</keyword>
<feature type="domain" description="ATP synthase A/B type C-terminal" evidence="12">
    <location>
        <begin position="354"/>
        <end position="414"/>
    </location>
</feature>
<evidence type="ECO:0000256" key="5">
    <source>
        <dbReference type="ARBA" id="ARBA00022840"/>
    </source>
</evidence>
<evidence type="ECO:0000256" key="10">
    <source>
        <dbReference type="ARBA" id="ARBA00023310"/>
    </source>
</evidence>
<dbReference type="GO" id="GO:0046933">
    <property type="term" value="F:proton-transporting ATP synthase activity, rotational mechanism"/>
    <property type="evidence" value="ECO:0007669"/>
    <property type="project" value="TreeGrafter"/>
</dbReference>
<proteinExistence type="inferred from homology"/>
<dbReference type="GO" id="GO:0005524">
    <property type="term" value="F:ATP binding"/>
    <property type="evidence" value="ECO:0007669"/>
    <property type="project" value="UniProtKB-KW"/>
</dbReference>
<evidence type="ECO:0000313" key="14">
    <source>
        <dbReference type="Proteomes" id="UP000034607"/>
    </source>
</evidence>
<keyword evidence="3" id="KW-0813">Transport</keyword>
<dbReference type="PANTHER" id="PTHR15184:SF71">
    <property type="entry name" value="ATP SYNTHASE SUBUNIT BETA, MITOCHONDRIAL"/>
    <property type="match status" value="1"/>
</dbReference>
<evidence type="ECO:0000256" key="3">
    <source>
        <dbReference type="ARBA" id="ARBA00022448"/>
    </source>
</evidence>
<evidence type="ECO:0000313" key="13">
    <source>
        <dbReference type="EMBL" id="KKU55703.1"/>
    </source>
</evidence>
<dbReference type="Gene3D" id="1.10.1140.10">
    <property type="entry name" value="Bovine Mitochondrial F1-atpase, Atp Synthase Beta Chain, Chain D, domain 3"/>
    <property type="match status" value="1"/>
</dbReference>
<dbReference type="Gene3D" id="3.40.50.300">
    <property type="entry name" value="P-loop containing nucleotide triphosphate hydrolases"/>
    <property type="match status" value="1"/>
</dbReference>
<accession>A0A0G1TNI6</accession>
<dbReference type="Gene3D" id="2.40.10.170">
    <property type="match status" value="1"/>
</dbReference>
<evidence type="ECO:0000256" key="8">
    <source>
        <dbReference type="ARBA" id="ARBA00023136"/>
    </source>
</evidence>
<dbReference type="Pfam" id="PF00006">
    <property type="entry name" value="ATP-synt_ab"/>
    <property type="match status" value="1"/>
</dbReference>
<dbReference type="InterPro" id="IPR055190">
    <property type="entry name" value="ATP-synt_VA_C"/>
</dbReference>
<evidence type="ECO:0000256" key="6">
    <source>
        <dbReference type="ARBA" id="ARBA00022967"/>
    </source>
</evidence>
<comment type="similarity">
    <text evidence="2">Belongs to the ATPase alpha/beta chains family.</text>
</comment>
<organism evidence="13 14">
    <name type="scientific">Candidatus Amesbacteria bacterium GW2011_GWA2_47_11</name>
    <dbReference type="NCBI Taxonomy" id="1618357"/>
    <lineage>
        <taxon>Bacteria</taxon>
        <taxon>Candidatus Amesiibacteriota</taxon>
    </lineage>
</organism>
<keyword evidence="6" id="KW-1278">Translocase</keyword>
<evidence type="ECO:0000256" key="1">
    <source>
        <dbReference type="ARBA" id="ARBA00004370"/>
    </source>
</evidence>
<dbReference type="SUPFAM" id="SSF50615">
    <property type="entry name" value="N-terminal domain of alpha and beta subunits of F1 ATP synthase"/>
    <property type="match status" value="1"/>
</dbReference>
<sequence>MSSGNLGRVLAVRGHIAQVRFIEMQPEMHQILVGKKDPEVRLKVYTSSGQGTFYCLVLSGSERIYRGLEIENTGKQMSIPVGDKVLGRVMDVFGRPADGGEEIAATESRQIFTSSPDYSQTLVHEEIWETGIKVIDFFSPLMKGGKMGLFGGAGVGKTLLLTEIMHNVVTARQEKNVSVFSGVGERTREGHELYEQIKARGLLPYVSLVYGAMGENAAVRFLTGLAGVTLAEYFRDKGWDVLFLIDNVFRLAQAGNELATLMNMIPSEDGYQATLTSEMAAFHERLVSTDSGIVSAIEAIYVPSDDMLDAGVQSIFPYLDSVVTLSRVAYQEGRLPAVDILTSHSSALSPIVVGRPHYEVAIKAQTSLKKAESLERMVALVGEAELSPENQLLYKRAKKMRNFMTQNFFVAEEQTGKKGVMVPLTDTIRGVEDILEGKYDQVSESRFLYIGKAEEVAAANLEHG</sequence>